<comment type="caution">
    <text evidence="2">The sequence shown here is derived from an EMBL/GenBank/DDBJ whole genome shotgun (WGS) entry which is preliminary data.</text>
</comment>
<protein>
    <submittedName>
        <fullName evidence="2">Uncharacterized protein</fullName>
    </submittedName>
</protein>
<keyword evidence="3" id="KW-1185">Reference proteome</keyword>
<feature type="compositionally biased region" description="Basic residues" evidence="1">
    <location>
        <begin position="82"/>
        <end position="93"/>
    </location>
</feature>
<feature type="non-terminal residue" evidence="2">
    <location>
        <position position="1"/>
    </location>
</feature>
<evidence type="ECO:0000313" key="2">
    <source>
        <dbReference type="EMBL" id="KAG6600822.1"/>
    </source>
</evidence>
<dbReference type="EMBL" id="JAGKQH010000004">
    <property type="protein sequence ID" value="KAG6600822.1"/>
    <property type="molecule type" value="Genomic_DNA"/>
</dbReference>
<organism evidence="2 3">
    <name type="scientific">Cucurbita argyrosperma subsp. sororia</name>
    <dbReference type="NCBI Taxonomy" id="37648"/>
    <lineage>
        <taxon>Eukaryota</taxon>
        <taxon>Viridiplantae</taxon>
        <taxon>Streptophyta</taxon>
        <taxon>Embryophyta</taxon>
        <taxon>Tracheophyta</taxon>
        <taxon>Spermatophyta</taxon>
        <taxon>Magnoliopsida</taxon>
        <taxon>eudicotyledons</taxon>
        <taxon>Gunneridae</taxon>
        <taxon>Pentapetalae</taxon>
        <taxon>rosids</taxon>
        <taxon>fabids</taxon>
        <taxon>Cucurbitales</taxon>
        <taxon>Cucurbitaceae</taxon>
        <taxon>Cucurbiteae</taxon>
        <taxon>Cucurbita</taxon>
    </lineage>
</organism>
<sequence length="106" mass="12385">MTTYLHSCIKRLITCGDVLLECWLGFHFWCIESAPSRLFWFRAHSSLHIPIPSQSFDFVVVVFILLHHLPSIFTAIDLAPHPSRRSCRRSPRPRKADNYRNSVNHL</sequence>
<evidence type="ECO:0000256" key="1">
    <source>
        <dbReference type="SAM" id="MobiDB-lite"/>
    </source>
</evidence>
<dbReference type="AlphaFoldDB" id="A0AAV6NNC4"/>
<proteinExistence type="predicted"/>
<dbReference type="Proteomes" id="UP000685013">
    <property type="component" value="Chromosome 4"/>
</dbReference>
<name>A0AAV6NNC4_9ROSI</name>
<feature type="region of interest" description="Disordered" evidence="1">
    <location>
        <begin position="82"/>
        <end position="106"/>
    </location>
</feature>
<accession>A0AAV6NNC4</accession>
<gene>
    <name evidence="2" type="ORF">SDJN03_06055</name>
</gene>
<reference evidence="2 3" key="1">
    <citation type="journal article" date="2021" name="Hortic Res">
        <title>The domestication of Cucurbita argyrosperma as revealed by the genome of its wild relative.</title>
        <authorList>
            <person name="Barrera-Redondo J."/>
            <person name="Sanchez-de la Vega G."/>
            <person name="Aguirre-Liguori J.A."/>
            <person name="Castellanos-Morales G."/>
            <person name="Gutierrez-Guerrero Y.T."/>
            <person name="Aguirre-Dugua X."/>
            <person name="Aguirre-Planter E."/>
            <person name="Tenaillon M.I."/>
            <person name="Lira-Saade R."/>
            <person name="Eguiarte L.E."/>
        </authorList>
    </citation>
    <scope>NUCLEOTIDE SEQUENCE [LARGE SCALE GENOMIC DNA]</scope>
    <source>
        <strain evidence="2">JBR-2021</strain>
    </source>
</reference>
<evidence type="ECO:0000313" key="3">
    <source>
        <dbReference type="Proteomes" id="UP000685013"/>
    </source>
</evidence>